<organism evidence="4 5">
    <name type="scientific">Persicobacter psychrovividus</name>
    <dbReference type="NCBI Taxonomy" id="387638"/>
    <lineage>
        <taxon>Bacteria</taxon>
        <taxon>Pseudomonadati</taxon>
        <taxon>Bacteroidota</taxon>
        <taxon>Cytophagia</taxon>
        <taxon>Cytophagales</taxon>
        <taxon>Persicobacteraceae</taxon>
        <taxon>Persicobacter</taxon>
    </lineage>
</organism>
<dbReference type="SUPFAM" id="SSF111369">
    <property type="entry name" value="HlyD-like secretion proteins"/>
    <property type="match status" value="1"/>
</dbReference>
<dbReference type="Gene3D" id="2.40.30.170">
    <property type="match status" value="1"/>
</dbReference>
<keyword evidence="5" id="KW-1185">Reference proteome</keyword>
<sequence length="356" mass="38816">MSACSAGAENGRPAMPPMALPTLTVDTVSLVDYTKYPASVEGVSNININAKVSGYINQVLVDEGERVKKGQSLFKLETQSFNQQANAAKAMVSAAQVEVDRLKPLVKEEIVSAIQLKTAEAKLESAKSNLAAIRANIAYCNITAPVDGVVNEIRFREGSLVGPMTAKLTTVSNIDQVYVYFAMNEKAFLQFIKDAEGKNVTDKIEHLPKVKLLLADDTTYPYEGKIETITGSIDKMTGAVQFRAVFPNPDHILRNGSSGQVMVPKEYHQVMVIPAMSISELQDRKMVYAVAPNDSVFVKYIKVEAIVNNRAVVNAGLKRHDKIVGQGVGKLRPGMTIKPIPSTTDKVVNSFSTYFK</sequence>
<evidence type="ECO:0000313" key="4">
    <source>
        <dbReference type="EMBL" id="BDD02235.1"/>
    </source>
</evidence>
<evidence type="ECO:0000313" key="5">
    <source>
        <dbReference type="Proteomes" id="UP001354989"/>
    </source>
</evidence>
<feature type="domain" description="Multidrug resistance protein MdtA-like barrel-sandwich hybrid" evidence="2">
    <location>
        <begin position="46"/>
        <end position="162"/>
    </location>
</feature>
<dbReference type="Proteomes" id="UP001354989">
    <property type="component" value="Plasmid pPP7"/>
</dbReference>
<name>A0ABM7VMM5_9BACT</name>
<dbReference type="Gene3D" id="1.10.287.470">
    <property type="entry name" value="Helix hairpin bin"/>
    <property type="match status" value="1"/>
</dbReference>
<dbReference type="InterPro" id="IPR058626">
    <property type="entry name" value="MdtA-like_b-barrel"/>
</dbReference>
<feature type="domain" description="Multidrug resistance protein MdtA-like beta-barrel" evidence="3">
    <location>
        <begin position="177"/>
        <end position="261"/>
    </location>
</feature>
<reference evidence="4 5" key="1">
    <citation type="submission" date="2021-12" db="EMBL/GenBank/DDBJ databases">
        <title>Genome sequencing of bacteria with rrn-lacking chromosome and rrn-plasmid.</title>
        <authorList>
            <person name="Anda M."/>
            <person name="Iwasaki W."/>
        </authorList>
    </citation>
    <scope>NUCLEOTIDE SEQUENCE [LARGE SCALE GENOMIC DNA]</scope>
    <source>
        <strain evidence="4 5">NBRC 101262</strain>
        <plasmid evidence="4 5">pPP7</plasmid>
    </source>
</reference>
<dbReference type="PANTHER" id="PTHR30158:SF23">
    <property type="entry name" value="MULTIDRUG RESISTANCE PROTEIN MEXA"/>
    <property type="match status" value="1"/>
</dbReference>
<gene>
    <name evidence="4" type="ORF">PEPS_45150</name>
</gene>
<evidence type="ECO:0000256" key="1">
    <source>
        <dbReference type="ARBA" id="ARBA00009477"/>
    </source>
</evidence>
<evidence type="ECO:0000259" key="3">
    <source>
        <dbReference type="Pfam" id="PF25944"/>
    </source>
</evidence>
<dbReference type="Pfam" id="PF25944">
    <property type="entry name" value="Beta-barrel_RND"/>
    <property type="match status" value="1"/>
</dbReference>
<dbReference type="PRINTS" id="PR01490">
    <property type="entry name" value="RTXTOXIND"/>
</dbReference>
<dbReference type="Gene3D" id="2.40.50.100">
    <property type="match status" value="1"/>
</dbReference>
<dbReference type="Gene3D" id="2.40.420.20">
    <property type="match status" value="1"/>
</dbReference>
<dbReference type="PANTHER" id="PTHR30158">
    <property type="entry name" value="ACRA/E-RELATED COMPONENT OF DRUG EFFLUX TRANSPORTER"/>
    <property type="match status" value="1"/>
</dbReference>
<evidence type="ECO:0000259" key="2">
    <source>
        <dbReference type="Pfam" id="PF25917"/>
    </source>
</evidence>
<geneLocation type="plasmid" evidence="4 5">
    <name>pPP7</name>
</geneLocation>
<dbReference type="InterPro" id="IPR058625">
    <property type="entry name" value="MdtA-like_BSH"/>
</dbReference>
<comment type="similarity">
    <text evidence="1">Belongs to the membrane fusion protein (MFP) (TC 8.A.1) family.</text>
</comment>
<dbReference type="Pfam" id="PF25917">
    <property type="entry name" value="BSH_RND"/>
    <property type="match status" value="1"/>
</dbReference>
<dbReference type="InterPro" id="IPR006143">
    <property type="entry name" value="RND_pump_MFP"/>
</dbReference>
<dbReference type="NCBIfam" id="TIGR01730">
    <property type="entry name" value="RND_mfp"/>
    <property type="match status" value="1"/>
</dbReference>
<protein>
    <submittedName>
        <fullName evidence="4">Hemolysin D</fullName>
    </submittedName>
</protein>
<accession>A0ABM7VMM5</accession>
<keyword evidence="4" id="KW-0614">Plasmid</keyword>
<dbReference type="EMBL" id="AP025299">
    <property type="protein sequence ID" value="BDD02235.1"/>
    <property type="molecule type" value="Genomic_DNA"/>
</dbReference>
<proteinExistence type="inferred from homology"/>